<evidence type="ECO:0000313" key="1">
    <source>
        <dbReference type="EMBL" id="AWB23081.1"/>
    </source>
</evidence>
<dbReference type="RefSeq" id="WP_099954879.1">
    <property type="nucleotide sequence ID" value="NZ_CP028843.1"/>
</dbReference>
<keyword evidence="2" id="KW-1185">Reference proteome</keyword>
<dbReference type="Proteomes" id="UP000244755">
    <property type="component" value="Chromosome 1"/>
</dbReference>
<sequence length="149" mass="16447">MTAKPPLLIPHHGCVLVADGRKALVLRNEGYPLNPNLQIQQVTEAPPNPATHEQGTDRPTRVRVDERRSAIAQTDWHEQAEQRFAAEIAEGLARLAGPISALVIVAAPRTLAVLRLALPERLRRIVVAEVDQDLTKNTVSEIQEHLCAR</sequence>
<dbReference type="KEGG" id="mee:DA075_21045"/>
<dbReference type="Pfam" id="PF10116">
    <property type="entry name" value="Host_attach"/>
    <property type="match status" value="1"/>
</dbReference>
<accession>A0A2R4WNG1</accession>
<dbReference type="InterPro" id="IPR019291">
    <property type="entry name" value="Host_attachment_protein"/>
</dbReference>
<name>A0A2R4WNG1_9HYPH</name>
<dbReference type="EMBL" id="CP028843">
    <property type="protein sequence ID" value="AWB23081.1"/>
    <property type="molecule type" value="Genomic_DNA"/>
</dbReference>
<organism evidence="1 2">
    <name type="scientific">Methylobacterium currus</name>
    <dbReference type="NCBI Taxonomy" id="2051553"/>
    <lineage>
        <taxon>Bacteria</taxon>
        <taxon>Pseudomonadati</taxon>
        <taxon>Pseudomonadota</taxon>
        <taxon>Alphaproteobacteria</taxon>
        <taxon>Hyphomicrobiales</taxon>
        <taxon>Methylobacteriaceae</taxon>
        <taxon>Methylobacterium</taxon>
    </lineage>
</organism>
<dbReference type="OrthoDB" id="9812459at2"/>
<proteinExistence type="predicted"/>
<evidence type="ECO:0000313" key="2">
    <source>
        <dbReference type="Proteomes" id="UP000244755"/>
    </source>
</evidence>
<dbReference type="AlphaFoldDB" id="A0A2R4WNG1"/>
<reference evidence="1 2" key="1">
    <citation type="submission" date="2018-04" db="EMBL/GenBank/DDBJ databases">
        <title>Methylobacterium sp. PR1016A genome.</title>
        <authorList>
            <person name="Park W."/>
        </authorList>
    </citation>
    <scope>NUCLEOTIDE SEQUENCE [LARGE SCALE GENOMIC DNA]</scope>
    <source>
        <strain evidence="1 2">PR1016A</strain>
    </source>
</reference>
<gene>
    <name evidence="1" type="ORF">DA075_21045</name>
</gene>
<protein>
    <submittedName>
        <fullName evidence="1">Host attachment protein</fullName>
    </submittedName>
</protein>